<dbReference type="OrthoDB" id="116347at2157"/>
<reference evidence="1 2" key="1">
    <citation type="submission" date="2018-05" db="EMBL/GenBank/DDBJ databases">
        <title>Draft genome of Methanospirillum stamsii Pt1.</title>
        <authorList>
            <person name="Dueholm M.S."/>
            <person name="Nielsen P.H."/>
            <person name="Bakmann L.F."/>
            <person name="Otzen D.E."/>
        </authorList>
    </citation>
    <scope>NUCLEOTIDE SEQUENCE [LARGE SCALE GENOMIC DNA]</scope>
    <source>
        <strain evidence="1 2">Pt1</strain>
    </source>
</reference>
<protein>
    <submittedName>
        <fullName evidence="1">Aldolase</fullName>
    </submittedName>
</protein>
<gene>
    <name evidence="1" type="ORF">DLD82_10965</name>
</gene>
<comment type="caution">
    <text evidence="1">The sequence shown here is derived from an EMBL/GenBank/DDBJ whole genome shotgun (WGS) entry which is preliminary data.</text>
</comment>
<name>A0A2V2NCG2_9EURY</name>
<dbReference type="Proteomes" id="UP000245934">
    <property type="component" value="Unassembled WGS sequence"/>
</dbReference>
<organism evidence="1 2">
    <name type="scientific">Methanospirillum stamsii</name>
    <dbReference type="NCBI Taxonomy" id="1277351"/>
    <lineage>
        <taxon>Archaea</taxon>
        <taxon>Methanobacteriati</taxon>
        <taxon>Methanobacteriota</taxon>
        <taxon>Stenosarchaea group</taxon>
        <taxon>Methanomicrobia</taxon>
        <taxon>Methanomicrobiales</taxon>
        <taxon>Methanospirillaceae</taxon>
        <taxon>Methanospirillum</taxon>
    </lineage>
</organism>
<keyword evidence="2" id="KW-1185">Reference proteome</keyword>
<dbReference type="RefSeq" id="WP_109941167.1">
    <property type="nucleotide sequence ID" value="NZ_CP176366.1"/>
</dbReference>
<evidence type="ECO:0000313" key="1">
    <source>
        <dbReference type="EMBL" id="PWR73271.1"/>
    </source>
</evidence>
<accession>A0A2V2NCG2</accession>
<evidence type="ECO:0000313" key="2">
    <source>
        <dbReference type="Proteomes" id="UP000245934"/>
    </source>
</evidence>
<dbReference type="GeneID" id="97610060"/>
<dbReference type="AlphaFoldDB" id="A0A2V2NCG2"/>
<dbReference type="EMBL" id="QGMZ01000020">
    <property type="protein sequence ID" value="PWR73271.1"/>
    <property type="molecule type" value="Genomic_DNA"/>
</dbReference>
<sequence>MSDEKDGVYCKVCGGIIPQDTKIGCIEVNGKPTGINQLDFILDEVRALHLHSDRDIKSELLTRAKVLNYIPTKMTDMYTDALFCVYNERYKQKE</sequence>
<proteinExistence type="predicted"/>